<evidence type="ECO:0000313" key="3">
    <source>
        <dbReference type="Proteomes" id="UP000265566"/>
    </source>
</evidence>
<dbReference type="EMBL" id="PSQE01000004">
    <property type="protein sequence ID" value="RHN60934.1"/>
    <property type="molecule type" value="Genomic_DNA"/>
</dbReference>
<gene>
    <name evidence="2" type="ORF">MtrunA17_Chr4g0031191</name>
</gene>
<keyword evidence="1" id="KW-0812">Transmembrane</keyword>
<feature type="transmembrane region" description="Helical" evidence="1">
    <location>
        <begin position="6"/>
        <end position="26"/>
    </location>
</feature>
<reference evidence="3" key="1">
    <citation type="journal article" date="2018" name="Nat. Plants">
        <title>Whole-genome landscape of Medicago truncatula symbiotic genes.</title>
        <authorList>
            <person name="Pecrix Y."/>
            <person name="Staton S.E."/>
            <person name="Sallet E."/>
            <person name="Lelandais-Briere C."/>
            <person name="Moreau S."/>
            <person name="Carrere S."/>
            <person name="Blein T."/>
            <person name="Jardinaud M.F."/>
            <person name="Latrasse D."/>
            <person name="Zouine M."/>
            <person name="Zahm M."/>
            <person name="Kreplak J."/>
            <person name="Mayjonade B."/>
            <person name="Satge C."/>
            <person name="Perez M."/>
            <person name="Cauet S."/>
            <person name="Marande W."/>
            <person name="Chantry-Darmon C."/>
            <person name="Lopez-Roques C."/>
            <person name="Bouchez O."/>
            <person name="Berard A."/>
            <person name="Debelle F."/>
            <person name="Munos S."/>
            <person name="Bendahmane A."/>
            <person name="Berges H."/>
            <person name="Niebel A."/>
            <person name="Buitink J."/>
            <person name="Frugier F."/>
            <person name="Benhamed M."/>
            <person name="Crespi M."/>
            <person name="Gouzy J."/>
            <person name="Gamas P."/>
        </authorList>
    </citation>
    <scope>NUCLEOTIDE SEQUENCE [LARGE SCALE GENOMIC DNA]</scope>
    <source>
        <strain evidence="3">cv. Jemalong A17</strain>
    </source>
</reference>
<feature type="transmembrane region" description="Helical" evidence="1">
    <location>
        <begin position="33"/>
        <end position="59"/>
    </location>
</feature>
<dbReference type="Proteomes" id="UP000265566">
    <property type="component" value="Chromosome 4"/>
</dbReference>
<evidence type="ECO:0008006" key="4">
    <source>
        <dbReference type="Google" id="ProtNLM"/>
    </source>
</evidence>
<keyword evidence="1" id="KW-0472">Membrane</keyword>
<sequence length="64" mass="7381">MAHDSIIEFLPYPGCCFIIFASWPMIQSRLEQYLVFCFSLVLLLQLNFCISSGACFDLVDLSFY</sequence>
<dbReference type="AlphaFoldDB" id="A0A396I9M8"/>
<name>A0A396I9M8_MEDTR</name>
<accession>A0A396I9M8</accession>
<dbReference type="Gramene" id="rna23331">
    <property type="protein sequence ID" value="RHN60934.1"/>
    <property type="gene ID" value="gene23331"/>
</dbReference>
<organism evidence="2 3">
    <name type="scientific">Medicago truncatula</name>
    <name type="common">Barrel medic</name>
    <name type="synonym">Medicago tribuloides</name>
    <dbReference type="NCBI Taxonomy" id="3880"/>
    <lineage>
        <taxon>Eukaryota</taxon>
        <taxon>Viridiplantae</taxon>
        <taxon>Streptophyta</taxon>
        <taxon>Embryophyta</taxon>
        <taxon>Tracheophyta</taxon>
        <taxon>Spermatophyta</taxon>
        <taxon>Magnoliopsida</taxon>
        <taxon>eudicotyledons</taxon>
        <taxon>Gunneridae</taxon>
        <taxon>Pentapetalae</taxon>
        <taxon>rosids</taxon>
        <taxon>fabids</taxon>
        <taxon>Fabales</taxon>
        <taxon>Fabaceae</taxon>
        <taxon>Papilionoideae</taxon>
        <taxon>50 kb inversion clade</taxon>
        <taxon>NPAAA clade</taxon>
        <taxon>Hologalegina</taxon>
        <taxon>IRL clade</taxon>
        <taxon>Trifolieae</taxon>
        <taxon>Medicago</taxon>
    </lineage>
</organism>
<evidence type="ECO:0000256" key="1">
    <source>
        <dbReference type="SAM" id="Phobius"/>
    </source>
</evidence>
<proteinExistence type="predicted"/>
<protein>
    <recommendedName>
        <fullName evidence="4">Transmembrane protein</fullName>
    </recommendedName>
</protein>
<comment type="caution">
    <text evidence="2">The sequence shown here is derived from an EMBL/GenBank/DDBJ whole genome shotgun (WGS) entry which is preliminary data.</text>
</comment>
<evidence type="ECO:0000313" key="2">
    <source>
        <dbReference type="EMBL" id="RHN60934.1"/>
    </source>
</evidence>
<keyword evidence="1" id="KW-1133">Transmembrane helix</keyword>